<organism evidence="1 2">
    <name type="scientific">Suillus placidus</name>
    <dbReference type="NCBI Taxonomy" id="48579"/>
    <lineage>
        <taxon>Eukaryota</taxon>
        <taxon>Fungi</taxon>
        <taxon>Dikarya</taxon>
        <taxon>Basidiomycota</taxon>
        <taxon>Agaricomycotina</taxon>
        <taxon>Agaricomycetes</taxon>
        <taxon>Agaricomycetidae</taxon>
        <taxon>Boletales</taxon>
        <taxon>Suillineae</taxon>
        <taxon>Suillaceae</taxon>
        <taxon>Suillus</taxon>
    </lineage>
</organism>
<dbReference type="EMBL" id="JABBWD010000028">
    <property type="protein sequence ID" value="KAG1776224.1"/>
    <property type="molecule type" value="Genomic_DNA"/>
</dbReference>
<comment type="caution">
    <text evidence="1">The sequence shown here is derived from an EMBL/GenBank/DDBJ whole genome shotgun (WGS) entry which is preliminary data.</text>
</comment>
<proteinExistence type="predicted"/>
<accession>A0A9P6ZT21</accession>
<evidence type="ECO:0000313" key="2">
    <source>
        <dbReference type="Proteomes" id="UP000714275"/>
    </source>
</evidence>
<reference evidence="1" key="1">
    <citation type="journal article" date="2020" name="New Phytol.">
        <title>Comparative genomics reveals dynamic genome evolution in host specialist ectomycorrhizal fungi.</title>
        <authorList>
            <person name="Lofgren L.A."/>
            <person name="Nguyen N.H."/>
            <person name="Vilgalys R."/>
            <person name="Ruytinx J."/>
            <person name="Liao H.L."/>
            <person name="Branco S."/>
            <person name="Kuo A."/>
            <person name="LaButti K."/>
            <person name="Lipzen A."/>
            <person name="Andreopoulos W."/>
            <person name="Pangilinan J."/>
            <person name="Riley R."/>
            <person name="Hundley H."/>
            <person name="Na H."/>
            <person name="Barry K."/>
            <person name="Grigoriev I.V."/>
            <person name="Stajich J.E."/>
            <person name="Kennedy P.G."/>
        </authorList>
    </citation>
    <scope>NUCLEOTIDE SEQUENCE</scope>
    <source>
        <strain evidence="1">DOB743</strain>
    </source>
</reference>
<evidence type="ECO:0000313" key="1">
    <source>
        <dbReference type="EMBL" id="KAG1776224.1"/>
    </source>
</evidence>
<keyword evidence="2" id="KW-1185">Reference proteome</keyword>
<sequence length="203" mass="22459">MIGDHTRPVILGGNATNQTVLRSQELASSSPIHYTNLVMMNQSNEKYEQKDERGVVDVEAALSWDCDDEEWLATNDNWTKIIKPHFGSSVALSIGIGKCGGSVEANPIKYMHSRQRDNKRTRCKDKMSVHITALMVIRMRGDIQQKTRTNPVRNGRGRGYGLAAPGAVVQVSGTLGVADVERAVLRRCAAEKKYEMSQQSDGK</sequence>
<gene>
    <name evidence="1" type="ORF">EV702DRAFT_1046376</name>
</gene>
<dbReference type="Proteomes" id="UP000714275">
    <property type="component" value="Unassembled WGS sequence"/>
</dbReference>
<protein>
    <submittedName>
        <fullName evidence="1">Uncharacterized protein</fullName>
    </submittedName>
</protein>
<name>A0A9P6ZT21_9AGAM</name>
<dbReference type="AlphaFoldDB" id="A0A9P6ZT21"/>